<keyword evidence="1" id="KW-0479">Metal-binding</keyword>
<dbReference type="Pfam" id="PF00903">
    <property type="entry name" value="Glyoxalase"/>
    <property type="match status" value="1"/>
</dbReference>
<dbReference type="EMBL" id="MDUX01000003">
    <property type="protein sequence ID" value="KAF7600655.1"/>
    <property type="molecule type" value="Genomic_DNA"/>
</dbReference>
<dbReference type="InterPro" id="IPR029068">
    <property type="entry name" value="Glyas_Bleomycin-R_OHBP_Dase"/>
</dbReference>
<dbReference type="PROSITE" id="PS51819">
    <property type="entry name" value="VOC"/>
    <property type="match status" value="1"/>
</dbReference>
<accession>A0A272EZQ3</accession>
<dbReference type="Gene3D" id="3.10.180.10">
    <property type="entry name" value="2,3-Dihydroxybiphenyl 1,2-Dioxygenase, domain 1"/>
    <property type="match status" value="1"/>
</dbReference>
<gene>
    <name evidence="3" type="ORF">BGI27_01870</name>
    <name evidence="4" type="ORF">CGU29_01300</name>
</gene>
<dbReference type="AlphaFoldDB" id="A0A272EZQ3"/>
<feature type="domain" description="VOC" evidence="2">
    <location>
        <begin position="50"/>
        <end position="173"/>
    </location>
</feature>
<dbReference type="GO" id="GO:0046491">
    <property type="term" value="P:L-methylmalonyl-CoA metabolic process"/>
    <property type="evidence" value="ECO:0007669"/>
    <property type="project" value="TreeGrafter"/>
</dbReference>
<reference evidence="3 6" key="1">
    <citation type="submission" date="2016-08" db="EMBL/GenBank/DDBJ databases">
        <title>Candidatus Dactylopiibacterium carminicum genome sequence.</title>
        <authorList>
            <person name="Ramirez-Puebla S.T."/>
            <person name="Ormeno-Orrillo E."/>
            <person name="Vera-Ponce De Leon A."/>
            <person name="Luis L."/>
            <person name="Sanchez-Flores A."/>
            <person name="Monica R."/>
            <person name="Martinez-Romero E."/>
        </authorList>
    </citation>
    <scope>NUCLEOTIDE SEQUENCE [LARGE SCALE GENOMIC DNA]</scope>
    <source>
        <strain evidence="3">END1</strain>
    </source>
</reference>
<dbReference type="InterPro" id="IPR051785">
    <property type="entry name" value="MMCE/EMCE_epimerase"/>
</dbReference>
<dbReference type="EMBL" id="NMRN01000002">
    <property type="protein sequence ID" value="PAS95110.1"/>
    <property type="molecule type" value="Genomic_DNA"/>
</dbReference>
<dbReference type="InterPro" id="IPR037523">
    <property type="entry name" value="VOC_core"/>
</dbReference>
<dbReference type="SUPFAM" id="SSF54593">
    <property type="entry name" value="Glyoxalase/Bleomycin resistance protein/Dihydroxybiphenyl dioxygenase"/>
    <property type="match status" value="1"/>
</dbReference>
<sequence length="211" mass="22790">MAGRTGTPPRRHMGIGRCSCTDWRCGASAVADLEPAFGTSWDNPMAIYPGIEHVAIFSTDTTRLRDWYVRHLDMHCVVDNGAGGYFLLMQDGSLIEQVPASEPSLCGSGPAIRDSGLRHVALTVAAHDFGPAVHRLVSAGVSVVGESPRQFPEGLATFHFRDPDGNLLHLISRPRRLSLAAPPRLDTAPRSGLIQGIEHVGIVANDPERLR</sequence>
<evidence type="ECO:0000313" key="6">
    <source>
        <dbReference type="Proteomes" id="UP000623509"/>
    </source>
</evidence>
<dbReference type="Proteomes" id="UP000623509">
    <property type="component" value="Unassembled WGS sequence"/>
</dbReference>
<evidence type="ECO:0000313" key="5">
    <source>
        <dbReference type="Proteomes" id="UP000216107"/>
    </source>
</evidence>
<dbReference type="PANTHER" id="PTHR43048">
    <property type="entry name" value="METHYLMALONYL-COA EPIMERASE"/>
    <property type="match status" value="1"/>
</dbReference>
<evidence type="ECO:0000313" key="3">
    <source>
        <dbReference type="EMBL" id="KAF7600655.1"/>
    </source>
</evidence>
<evidence type="ECO:0000259" key="2">
    <source>
        <dbReference type="PROSITE" id="PS51819"/>
    </source>
</evidence>
<keyword evidence="6" id="KW-1185">Reference proteome</keyword>
<dbReference type="InterPro" id="IPR004360">
    <property type="entry name" value="Glyas_Fos-R_dOase_dom"/>
</dbReference>
<comment type="caution">
    <text evidence="4">The sequence shown here is derived from an EMBL/GenBank/DDBJ whole genome shotgun (WGS) entry which is preliminary data.</text>
</comment>
<dbReference type="PANTHER" id="PTHR43048:SF3">
    <property type="entry name" value="METHYLMALONYL-COA EPIMERASE, MITOCHONDRIAL"/>
    <property type="match status" value="1"/>
</dbReference>
<dbReference type="OrthoDB" id="9804944at2"/>
<proteinExistence type="predicted"/>
<reference evidence="4 5" key="2">
    <citation type="submission" date="2017-07" db="EMBL/GenBank/DDBJ databases">
        <title>Candidatus Dactylopiibacterium carminicum, a nitrogen-fixing symbiont of the cochineal insect Dactylopius coccus and Dactylopius opuntiae (Hemiptera: Coccoidea: Dactylopiidae).</title>
        <authorList>
            <person name="Vera A."/>
        </authorList>
    </citation>
    <scope>NUCLEOTIDE SEQUENCE [LARGE SCALE GENOMIC DNA]</scope>
    <source>
        <strain evidence="4 5">NFDCM</strain>
    </source>
</reference>
<dbReference type="GO" id="GO:0046872">
    <property type="term" value="F:metal ion binding"/>
    <property type="evidence" value="ECO:0007669"/>
    <property type="project" value="UniProtKB-KW"/>
</dbReference>
<dbReference type="Proteomes" id="UP000216107">
    <property type="component" value="Unassembled WGS sequence"/>
</dbReference>
<organism evidence="4 5">
    <name type="scientific">Candidatus Dactylopiibacterium carminicum</name>
    <dbReference type="NCBI Taxonomy" id="857335"/>
    <lineage>
        <taxon>Bacteria</taxon>
        <taxon>Pseudomonadati</taxon>
        <taxon>Pseudomonadota</taxon>
        <taxon>Betaproteobacteria</taxon>
        <taxon>Rhodocyclales</taxon>
        <taxon>Rhodocyclaceae</taxon>
        <taxon>Candidatus Dactylopiibacterium</taxon>
    </lineage>
</organism>
<name>A0A272EZQ3_9RHOO</name>
<evidence type="ECO:0000313" key="4">
    <source>
        <dbReference type="EMBL" id="PAS95110.1"/>
    </source>
</evidence>
<protein>
    <submittedName>
        <fullName evidence="3">VOC family protein</fullName>
    </submittedName>
</protein>
<dbReference type="GO" id="GO:0004493">
    <property type="term" value="F:methylmalonyl-CoA epimerase activity"/>
    <property type="evidence" value="ECO:0007669"/>
    <property type="project" value="TreeGrafter"/>
</dbReference>
<evidence type="ECO:0000256" key="1">
    <source>
        <dbReference type="ARBA" id="ARBA00022723"/>
    </source>
</evidence>